<dbReference type="EMBL" id="UGNC01000005">
    <property type="protein sequence ID" value="STW48164.1"/>
    <property type="molecule type" value="Genomic_DNA"/>
</dbReference>
<feature type="coiled-coil region" evidence="1">
    <location>
        <begin position="4"/>
        <end position="53"/>
    </location>
</feature>
<gene>
    <name evidence="2" type="ORF">NCTC9617_04753</name>
</gene>
<proteinExistence type="predicted"/>
<organism evidence="2 3">
    <name type="scientific">Klebsiella pneumoniae</name>
    <dbReference type="NCBI Taxonomy" id="573"/>
    <lineage>
        <taxon>Bacteria</taxon>
        <taxon>Pseudomonadati</taxon>
        <taxon>Pseudomonadota</taxon>
        <taxon>Gammaproteobacteria</taxon>
        <taxon>Enterobacterales</taxon>
        <taxon>Enterobacteriaceae</taxon>
        <taxon>Klebsiella/Raoultella group</taxon>
        <taxon>Klebsiella</taxon>
        <taxon>Klebsiella pneumoniae complex</taxon>
    </lineage>
</organism>
<dbReference type="Proteomes" id="UP000255167">
    <property type="component" value="Unassembled WGS sequence"/>
</dbReference>
<evidence type="ECO:0000313" key="3">
    <source>
        <dbReference type="Proteomes" id="UP000255167"/>
    </source>
</evidence>
<dbReference type="AlphaFoldDB" id="A0A378FVC7"/>
<evidence type="ECO:0000256" key="1">
    <source>
        <dbReference type="SAM" id="Coils"/>
    </source>
</evidence>
<protein>
    <submittedName>
        <fullName evidence="2">Phage major capsid protein, HK97 family</fullName>
    </submittedName>
</protein>
<accession>A0A378FVC7</accession>
<evidence type="ECO:0000313" key="2">
    <source>
        <dbReference type="EMBL" id="STW48164.1"/>
    </source>
</evidence>
<reference evidence="2 3" key="1">
    <citation type="submission" date="2018-06" db="EMBL/GenBank/DDBJ databases">
        <authorList>
            <consortium name="Pathogen Informatics"/>
            <person name="Doyle S."/>
        </authorList>
    </citation>
    <scope>NUCLEOTIDE SEQUENCE [LARGE SCALE GENOMIC DNA]</scope>
    <source>
        <strain evidence="2 3">NCTC9617</strain>
    </source>
</reference>
<keyword evidence="1" id="KW-0175">Coiled coil</keyword>
<name>A0A378FVC7_KLEPN</name>
<sequence>MKKLLELRQQKAALKTQMRSMLEKADSEKRSLNEEEGKKFDELRAQADALEVEISVLKPSPTISAISLVLPLKVSQ</sequence>